<dbReference type="EMBL" id="AC022384">
    <property type="status" value="NOT_ANNOTATED_CDS"/>
    <property type="molecule type" value="Genomic_DNA"/>
</dbReference>
<dbReference type="EMBL" id="KF495694">
    <property type="status" value="NOT_ANNOTATED_CDS"/>
    <property type="molecule type" value="Genomic_DNA"/>
</dbReference>
<keyword evidence="8" id="KW-1185">Reference proteome</keyword>
<dbReference type="Ensembl" id="ENST00000467702.3">
    <property type="protein sequence ID" value="ENSP00000494252.1"/>
    <property type="gene ID" value="ENSG00000157087.20"/>
</dbReference>
<feature type="transmembrane region" description="Helical" evidence="5">
    <location>
        <begin position="54"/>
        <end position="75"/>
    </location>
</feature>
<evidence type="ECO:0000256" key="2">
    <source>
        <dbReference type="ARBA" id="ARBA00022723"/>
    </source>
</evidence>
<name>A0A2R8Y535_HUMAN</name>
<evidence type="ECO:0000256" key="4">
    <source>
        <dbReference type="SAM" id="MobiDB-lite"/>
    </source>
</evidence>
<dbReference type="PANTHER" id="PTHR24093:SF377">
    <property type="entry name" value="PLASMA MEMBRANE CALCIUM-TRANSPORTING ATPASE 2"/>
    <property type="match status" value="1"/>
</dbReference>
<dbReference type="MassIVE" id="A0A2R8Y535"/>
<dbReference type="PANTHER" id="PTHR24093">
    <property type="entry name" value="CATION TRANSPORTING ATPASE"/>
    <property type="match status" value="1"/>
</dbReference>
<dbReference type="Bgee" id="ENSG00000157087">
    <property type="expression patterns" value="Expressed in lateral nuclear group of thalamus and 150 other cell types or tissues"/>
</dbReference>
<feature type="compositionally biased region" description="Basic and acidic residues" evidence="4">
    <location>
        <begin position="373"/>
        <end position="387"/>
    </location>
</feature>
<keyword evidence="2" id="KW-0479">Metal-binding</keyword>
<dbReference type="FunFam" id="1.20.1110.10:FF:000001">
    <property type="entry name" value="Calcium-transporting ATPase"/>
    <property type="match status" value="1"/>
</dbReference>
<dbReference type="VEuPathDB" id="HostDB:ENSG00000157087"/>
<dbReference type="Proteomes" id="UP000005640">
    <property type="component" value="Chromosome 3"/>
</dbReference>
<dbReference type="SUPFAM" id="SSF81665">
    <property type="entry name" value="Calcium ATPase, transmembrane domain M"/>
    <property type="match status" value="1"/>
</dbReference>
<evidence type="ECO:0000256" key="5">
    <source>
        <dbReference type="SAM" id="Phobius"/>
    </source>
</evidence>
<proteinExistence type="evidence at protein level"/>
<dbReference type="Gene3D" id="1.20.1110.10">
    <property type="entry name" value="Calcium-transporting ATPase, transmembrane domain"/>
    <property type="match status" value="1"/>
</dbReference>
<comment type="subcellular location">
    <subcellularLocation>
        <location evidence="1">Membrane</location>
        <topology evidence="1">Multi-pass membrane protein</topology>
    </subcellularLocation>
</comment>
<reference evidence="7" key="4">
    <citation type="submission" date="2025-08" db="UniProtKB">
        <authorList>
            <consortium name="Ensembl"/>
        </authorList>
    </citation>
    <scope>IDENTIFICATION</scope>
</reference>
<evidence type="ECO:0000256" key="3">
    <source>
        <dbReference type="ARBA" id="ARBA00022842"/>
    </source>
</evidence>
<dbReference type="ChiTaRS" id="ATP2B2">
    <property type="organism name" value="human"/>
</dbReference>
<feature type="region of interest" description="Disordered" evidence="4">
    <location>
        <begin position="269"/>
        <end position="387"/>
    </location>
</feature>
<sequence length="387" mass="42221">GPALKKADVGFAMGIAGTDVAKEASDIILTDDNFSSIVKAVMWGRNVYDSISKFLQFQLTVNVVAVIVAFTGACITQDSPLKAVQMLWVNLIMDTFASLALATEPPTETLLLRKPYGRNKPLISRTMMKNILGHAVYQLALIFTLLFVGEKMFQIDSGRNAPLHSPPSEHYTIIFNTFVMMQLFNEINARKIHGERNVFDGIFRNPIFCTIVLGTFAIQIVIVQFGGKPFSCSPLQLDQWMWCIFIGLGELVWGQSRIGCLQGPVTSGGIRDRGISNPRRTEGQPRARLMQDELDPPPCPVLTMPRAAPTLQLGKPKLGHRHHPDQQTQVPQGGRQAHTEGGDPGGGAQRGRGGDRPRGAGAAAGPDPVVPRPESDPDTDPRREGVP</sequence>
<dbReference type="InterPro" id="IPR006068">
    <property type="entry name" value="ATPase_P-typ_cation-transptr_C"/>
</dbReference>
<dbReference type="HGNC" id="HGNC:815">
    <property type="gene designation" value="ATP2B2"/>
</dbReference>
<feature type="transmembrane region" description="Helical" evidence="5">
    <location>
        <begin position="131"/>
        <end position="149"/>
    </location>
</feature>
<keyword evidence="3" id="KW-0460">Magnesium</keyword>
<protein>
    <submittedName>
        <fullName evidence="7">ATPase plasma membrane Ca2+ transporting 2</fullName>
    </submittedName>
</protein>
<dbReference type="GO" id="GO:0016020">
    <property type="term" value="C:membrane"/>
    <property type="evidence" value="ECO:0007669"/>
    <property type="project" value="UniProtKB-SubCell"/>
</dbReference>
<dbReference type="GO" id="GO:0046872">
    <property type="term" value="F:metal ion binding"/>
    <property type="evidence" value="ECO:0007669"/>
    <property type="project" value="UniProtKB-KW"/>
</dbReference>
<evidence type="ECO:0000259" key="6">
    <source>
        <dbReference type="Pfam" id="PF00689"/>
    </source>
</evidence>
<evidence type="ECO:0000313" key="8">
    <source>
        <dbReference type="Proteomes" id="UP000005640"/>
    </source>
</evidence>
<keyword evidence="5" id="KW-1133">Transmembrane helix</keyword>
<dbReference type="Antibodypedia" id="26012">
    <property type="antibodies" value="125 antibodies from 24 providers"/>
</dbReference>
<reference evidence="7 8" key="2">
    <citation type="journal article" date="2004" name="Nature">
        <title>Finishing the euchromatic sequence of the human genome.</title>
        <authorList>
            <consortium name="International Human Genome Sequencing Consortium"/>
        </authorList>
    </citation>
    <scope>NUCLEOTIDE SEQUENCE [LARGE SCALE GENOMIC DNA]</scope>
</reference>
<reference evidence="7" key="5">
    <citation type="submission" date="2025-09" db="UniProtKB">
        <authorList>
            <consortium name="Ensembl"/>
        </authorList>
    </citation>
    <scope>IDENTIFICATION</scope>
</reference>
<evidence type="ECO:0007829" key="10">
    <source>
        <dbReference type="ProteomicsDB" id="A0A2R8Y535"/>
    </source>
</evidence>
<dbReference type="EMBL" id="KF510221">
    <property type="status" value="NOT_ANNOTATED_CDS"/>
    <property type="molecule type" value="Genomic_DNA"/>
</dbReference>
<dbReference type="ExpressionAtlas" id="A0A2R8Y535">
    <property type="expression patterns" value="baseline and differential"/>
</dbReference>
<feature type="compositionally biased region" description="Gly residues" evidence="4">
    <location>
        <begin position="342"/>
        <end position="351"/>
    </location>
</feature>
<dbReference type="OrthoDB" id="116380at2759"/>
<gene>
    <name evidence="7" type="primary">ATP2B2</name>
</gene>
<evidence type="ECO:0000313" key="7">
    <source>
        <dbReference type="Ensembl" id="ENSP00000494252.1"/>
    </source>
</evidence>
<feature type="domain" description="Cation-transporting P-type ATPase C-terminal" evidence="6">
    <location>
        <begin position="79"/>
        <end position="255"/>
    </location>
</feature>
<feature type="compositionally biased region" description="Basic and acidic residues" evidence="4">
    <location>
        <begin position="270"/>
        <end position="291"/>
    </location>
</feature>
<dbReference type="GeneTree" id="ENSGT00940000161461"/>
<feature type="transmembrane region" description="Helical" evidence="5">
    <location>
        <begin position="206"/>
        <end position="227"/>
    </location>
</feature>
<dbReference type="EMBL" id="AC090841">
    <property type="status" value="NOT_ANNOTATED_CDS"/>
    <property type="molecule type" value="Genomic_DNA"/>
</dbReference>
<evidence type="ECO:0000256" key="1">
    <source>
        <dbReference type="ARBA" id="ARBA00004141"/>
    </source>
</evidence>
<reference evidence="7 8" key="1">
    <citation type="journal article" date="2001" name="Nature">
        <title>Initial sequencing and analysis of the human genome.</title>
        <authorList>
            <consortium name="International Human Genome Sequencing Consortium"/>
            <person name="Lander E.S."/>
            <person name="Linton L.M."/>
            <person name="Birren B."/>
            <person name="Nusbaum C."/>
            <person name="Zody M.C."/>
            <person name="Baldwin J."/>
            <person name="Devon K."/>
            <person name="Dewar K."/>
            <person name="Doyle M."/>
            <person name="FitzHugh W."/>
            <person name="Funke R."/>
            <person name="Gage D."/>
            <person name="Harris K."/>
            <person name="Heaford A."/>
            <person name="Howland J."/>
            <person name="Kann L."/>
            <person name="Lehoczky J."/>
            <person name="LeVine R."/>
            <person name="McEwan P."/>
            <person name="McKernan K."/>
            <person name="Meldrim J."/>
            <person name="Mesirov J.P."/>
            <person name="Miranda C."/>
            <person name="Morris W."/>
            <person name="Naylor J."/>
            <person name="Raymond C."/>
            <person name="Rosetti M."/>
            <person name="Santos R."/>
            <person name="Sheridan A."/>
            <person name="Sougnez C."/>
            <person name="Stange-Thomann N."/>
            <person name="Stojanovic N."/>
            <person name="Subramanian A."/>
            <person name="Wyman D."/>
            <person name="Rogers J."/>
            <person name="Sulston J."/>
            <person name="Ainscough R."/>
            <person name="Beck S."/>
            <person name="Bentley D."/>
            <person name="Burton J."/>
            <person name="Clee C."/>
            <person name="Carter N."/>
            <person name="Coulson A."/>
            <person name="Deadman R."/>
            <person name="Deloukas P."/>
            <person name="Dunham A."/>
            <person name="Dunham I."/>
            <person name="Durbin R."/>
            <person name="French L."/>
            <person name="Grafham D."/>
            <person name="Gregory S."/>
            <person name="Hubbard T."/>
            <person name="Humphray S."/>
            <person name="Hunt A."/>
            <person name="Jones M."/>
            <person name="Lloyd C."/>
            <person name="McMurray A."/>
            <person name="Matthews L."/>
            <person name="Mercer S."/>
            <person name="Milne S."/>
            <person name="Mullikin J.C."/>
            <person name="Mungall A."/>
            <person name="Plumb R."/>
            <person name="Ross M."/>
            <person name="Shownkeen R."/>
            <person name="Sims S."/>
            <person name="Waterston R.H."/>
            <person name="Wilson R.K."/>
            <person name="Hillier L.W."/>
            <person name="McPherson J.D."/>
            <person name="Marra M.A."/>
            <person name="Mardis E.R."/>
            <person name="Fulton L.A."/>
            <person name="Chinwalla A.T."/>
            <person name="Pepin K.H."/>
            <person name="Gish W.R."/>
            <person name="Chissoe S.L."/>
            <person name="Wendl M.C."/>
            <person name="Delehaunty K.D."/>
            <person name="Miner T.L."/>
            <person name="Delehaunty A."/>
            <person name="Kramer J.B."/>
            <person name="Cook L.L."/>
            <person name="Fulton R.S."/>
            <person name="Johnson D.L."/>
            <person name="Minx P.J."/>
            <person name="Clifton S.W."/>
            <person name="Hawkins T."/>
            <person name="Branscomb E."/>
            <person name="Predki P."/>
            <person name="Richardson P."/>
            <person name="Wenning S."/>
            <person name="Slezak T."/>
            <person name="Doggett N."/>
            <person name="Cheng J.F."/>
            <person name="Olsen A."/>
            <person name="Lucas S."/>
            <person name="Elkin C."/>
            <person name="Uberbacher E."/>
            <person name="Frazier M."/>
            <person name="Gibbs R.A."/>
            <person name="Muzny D.M."/>
            <person name="Scherer S.E."/>
            <person name="Bouck J.B."/>
            <person name="Sodergren E.J."/>
            <person name="Worley K.C."/>
            <person name="Rives C.M."/>
            <person name="Gorrell J.H."/>
            <person name="Metzker M.L."/>
            <person name="Naylor S.L."/>
            <person name="Kucherlapati R.S."/>
            <person name="Nelson D.L."/>
            <person name="Weinstock G.M."/>
            <person name="Sakaki Y."/>
            <person name="Fujiyama A."/>
            <person name="Hattori M."/>
            <person name="Yada T."/>
            <person name="Toyoda A."/>
            <person name="Itoh T."/>
            <person name="Kawagoe C."/>
            <person name="Watanabe H."/>
            <person name="Totoki Y."/>
            <person name="Taylor T."/>
            <person name="Weissenbach J."/>
            <person name="Heilig R."/>
            <person name="Saurin W."/>
            <person name="Artiguenave F."/>
            <person name="Brottier P."/>
            <person name="Bruls T."/>
            <person name="Pelletier E."/>
            <person name="Robert C."/>
            <person name="Wincker P."/>
            <person name="Smith D.R."/>
            <person name="Doucette-Stamm L."/>
            <person name="Rubenfield M."/>
            <person name="Weinstock K."/>
            <person name="Lee H.M."/>
            <person name="Dubois J."/>
            <person name="Rosenthal A."/>
            <person name="Platzer M."/>
            <person name="Nyakatura G."/>
            <person name="Taudien S."/>
            <person name="Rump A."/>
            <person name="Yang H."/>
            <person name="Yu J."/>
            <person name="Wang J."/>
            <person name="Huang G."/>
            <person name="Gu J."/>
            <person name="Hood L."/>
            <person name="Rowen L."/>
            <person name="Madan A."/>
            <person name="Qin S."/>
            <person name="Davis R.W."/>
            <person name="Federspiel N.A."/>
            <person name="Abola A.P."/>
            <person name="Proctor M.J."/>
            <person name="Myers R.M."/>
            <person name="Schmutz J."/>
            <person name="Dickson M."/>
            <person name="Grimwood J."/>
            <person name="Cox D.R."/>
            <person name="Olson M.V."/>
            <person name="Kaul R."/>
            <person name="Raymond C."/>
            <person name="Shimizu N."/>
            <person name="Kawasaki K."/>
            <person name="Minoshima S."/>
            <person name="Evans G.A."/>
            <person name="Athanasiou M."/>
            <person name="Schultz R."/>
            <person name="Roe B.A."/>
            <person name="Chen F."/>
            <person name="Pan H."/>
            <person name="Ramser J."/>
            <person name="Lehrach H."/>
            <person name="Reinhardt R."/>
            <person name="McCombie W.R."/>
            <person name="de la Bastide M."/>
            <person name="Dedhia N."/>
            <person name="Blocker H."/>
            <person name="Hornischer K."/>
            <person name="Nordsiek G."/>
            <person name="Agarwala R."/>
            <person name="Aravind L."/>
            <person name="Bailey J.A."/>
            <person name="Bateman A."/>
            <person name="Batzoglou S."/>
            <person name="Birney E."/>
            <person name="Bork P."/>
            <person name="Brown D.G."/>
            <person name="Burge C.B."/>
            <person name="Cerutti L."/>
            <person name="Chen H.C."/>
            <person name="Church D."/>
            <person name="Clamp M."/>
            <person name="Copley R.R."/>
            <person name="Doerks T."/>
            <person name="Eddy S.R."/>
            <person name="Eichler E.E."/>
            <person name="Furey T.S."/>
            <person name="Galagan J."/>
            <person name="Gilbert J.G."/>
            <person name="Harmon C."/>
            <person name="Hayashizaki Y."/>
            <person name="Haussler D."/>
            <person name="Hermjakob H."/>
            <person name="Hokamp K."/>
            <person name="Jang W."/>
            <person name="Johnson L.S."/>
            <person name="Jones T.A."/>
            <person name="Kasif S."/>
            <person name="Kaspryzk A."/>
            <person name="Kennedy S."/>
            <person name="Kent W.J."/>
            <person name="Kitts P."/>
            <person name="Koonin E.V."/>
            <person name="Korf I."/>
            <person name="Kulp D."/>
            <person name="Lancet D."/>
            <person name="Lowe T.M."/>
            <person name="McLysaght A."/>
            <person name="Mikkelsen T."/>
            <person name="Moran J.V."/>
            <person name="Mulder N."/>
            <person name="Pollara V.J."/>
            <person name="Ponting C.P."/>
            <person name="Schuler G."/>
            <person name="Schultz J."/>
            <person name="Slater G."/>
            <person name="Smit A.F."/>
            <person name="Stupka E."/>
            <person name="Szustakowski J."/>
            <person name="Thierry-Mieg D."/>
            <person name="Thierry-Mieg J."/>
            <person name="Wagner L."/>
            <person name="Wallis J."/>
            <person name="Wheeler R."/>
            <person name="Williams A."/>
            <person name="Wolf Y.I."/>
            <person name="Wolfe K.H."/>
            <person name="Yang S.P."/>
            <person name="Yeh R.F."/>
            <person name="Collins F."/>
            <person name="Guyer M.S."/>
            <person name="Peterson J."/>
            <person name="Felsenfeld A."/>
            <person name="Wetterstrand K.A."/>
            <person name="Patrinos A."/>
            <person name="Morgan M.J."/>
            <person name="de Jong P."/>
            <person name="Catanese J.J."/>
            <person name="Osoegawa K."/>
            <person name="Shizuya H."/>
            <person name="Choi S."/>
            <person name="Chen Y.J."/>
        </authorList>
    </citation>
    <scope>NUCLEOTIDE SEQUENCE [LARGE SCALE GENOMIC DNA]</scope>
</reference>
<organism evidence="7 8">
    <name type="scientific">Homo sapiens</name>
    <name type="common">Human</name>
    <dbReference type="NCBI Taxonomy" id="9606"/>
    <lineage>
        <taxon>Eukaryota</taxon>
        <taxon>Metazoa</taxon>
        <taxon>Chordata</taxon>
        <taxon>Craniata</taxon>
        <taxon>Vertebrata</taxon>
        <taxon>Euteleostomi</taxon>
        <taxon>Mammalia</taxon>
        <taxon>Eutheria</taxon>
        <taxon>Euarchontoglires</taxon>
        <taxon>Primates</taxon>
        <taxon>Haplorrhini</taxon>
        <taxon>Catarrhini</taxon>
        <taxon>Hominidae</taxon>
        <taxon>Homo</taxon>
    </lineage>
</organism>
<keyword evidence="5" id="KW-0472">Membrane</keyword>
<evidence type="ECO:0007829" key="9">
    <source>
        <dbReference type="PeptideAtlas" id="A0A2R8Y535"/>
    </source>
</evidence>
<feature type="non-terminal residue" evidence="7">
    <location>
        <position position="1"/>
    </location>
</feature>
<dbReference type="SMR" id="A0A2R8Y535"/>
<reference evidence="7 8" key="3">
    <citation type="journal article" date="2006" name="Nature">
        <title>The DNA sequence, annotation and analysis of human chromosome 3.</title>
        <authorList>
            <person name="Muzny D.M."/>
            <person name="Scherer S.E."/>
            <person name="Kaul R."/>
            <person name="Wang J."/>
            <person name="Yu J."/>
            <person name="Sudbrak R."/>
            <person name="Buhay C.J."/>
            <person name="Chen R."/>
            <person name="Cree A."/>
            <person name="Ding Y."/>
            <person name="Dugan-Rocha S."/>
            <person name="Gill R."/>
            <person name="Gunaratne P."/>
            <person name="Harris R.A."/>
            <person name="Hawes A.C."/>
            <person name="Hernandez J."/>
            <person name="Hodgson A.V."/>
            <person name="Hume J."/>
            <person name="Jackson A."/>
            <person name="Khan Z.M."/>
            <person name="Kovar-Smith C."/>
            <person name="Lewis L.R."/>
            <person name="Lozado R.J."/>
            <person name="Metzker M.L."/>
            <person name="Milosavljevic A."/>
            <person name="Miner G.R."/>
            <person name="Morgan M.B."/>
            <person name="Nazareth L.V."/>
            <person name="Scott G."/>
            <person name="Sodergren E."/>
            <person name="Song X.Z."/>
            <person name="Steffen D."/>
            <person name="Wei S."/>
            <person name="Wheeler D.A."/>
            <person name="Wright M.W."/>
            <person name="Worley K.C."/>
            <person name="Yuan Y."/>
            <person name="Zhang Z."/>
            <person name="Adams C.Q."/>
            <person name="Ansari-Lari M.A."/>
            <person name="Ayele M."/>
            <person name="Brown M.J."/>
            <person name="Chen G."/>
            <person name="Chen Z."/>
            <person name="Clendenning J."/>
            <person name="Clerc-Blankenburg K.P."/>
            <person name="Chen R."/>
            <person name="Chen Z."/>
            <person name="Davis C."/>
            <person name="Delgado O."/>
            <person name="Dinh H.H."/>
            <person name="Dong W."/>
            <person name="Draper H."/>
            <person name="Ernst S."/>
            <person name="Fu G."/>
            <person name="Gonzalez-Garay M.L."/>
            <person name="Garcia D.K."/>
            <person name="Gillett W."/>
            <person name="Gu J."/>
            <person name="Hao B."/>
            <person name="Haugen E."/>
            <person name="Havlak P."/>
            <person name="He X."/>
            <person name="Hennig S."/>
            <person name="Hu S."/>
            <person name="Huang W."/>
            <person name="Jackson L.R."/>
            <person name="Jacob L.S."/>
            <person name="Kelly S.H."/>
            <person name="Kube M."/>
            <person name="Levy R."/>
            <person name="Li Z."/>
            <person name="Liu B."/>
            <person name="Liu J."/>
            <person name="Liu W."/>
            <person name="Lu J."/>
            <person name="Maheshwari M."/>
            <person name="Nguyen B.V."/>
            <person name="Okwuonu G.O."/>
            <person name="Palmeiri A."/>
            <person name="Pasternak S."/>
            <person name="Perez L.M."/>
            <person name="Phelps K.A."/>
            <person name="Plopper F.J."/>
            <person name="Qiang B."/>
            <person name="Raymond C."/>
            <person name="Rodriguez R."/>
            <person name="Saenphimmachak C."/>
            <person name="Santibanez J."/>
            <person name="Shen H."/>
            <person name="Shen Y."/>
            <person name="Subramanian S."/>
            <person name="Tabor P.E."/>
            <person name="Verduzco D."/>
            <person name="Waldron L."/>
            <person name="Wang J."/>
            <person name="Wang J."/>
            <person name="Wang Q."/>
            <person name="Williams G.A."/>
            <person name="Wong G.K."/>
            <person name="Yao Z."/>
            <person name="Zhang J."/>
            <person name="Zhang X."/>
            <person name="Zhao G."/>
            <person name="Zhou J."/>
            <person name="Zhou Y."/>
            <person name="Nelson D."/>
            <person name="Lehrach H."/>
            <person name="Reinhardt R."/>
            <person name="Naylor S.L."/>
            <person name="Yang H."/>
            <person name="Olson M."/>
            <person name="Weinstock G."/>
            <person name="Gibbs R.A."/>
        </authorList>
    </citation>
    <scope>NUCLEOTIDE SEQUENCE [LARGE SCALE GENOMIC DNA]</scope>
</reference>
<dbReference type="EMBL" id="AC018839">
    <property type="status" value="NOT_ANNOTATED_CDS"/>
    <property type="molecule type" value="Genomic_DNA"/>
</dbReference>
<dbReference type="EMBL" id="KF457574">
    <property type="status" value="NOT_ANNOTATED_CDS"/>
    <property type="molecule type" value="Genomic_DNA"/>
</dbReference>
<keyword evidence="5" id="KW-0812">Transmembrane</keyword>
<dbReference type="OpenTargets" id="ENSG00000157087"/>
<dbReference type="Pfam" id="PF00689">
    <property type="entry name" value="Cation_ATPase_C"/>
    <property type="match status" value="1"/>
</dbReference>
<dbReference type="SUPFAM" id="SSF56784">
    <property type="entry name" value="HAD-like"/>
    <property type="match status" value="1"/>
</dbReference>
<dbReference type="EMBL" id="KF457572">
    <property type="status" value="NOT_ANNOTATED_CDS"/>
    <property type="molecule type" value="Genomic_DNA"/>
</dbReference>
<dbReference type="AlphaFoldDB" id="A0A2R8Y535"/>
<dbReference type="InterPro" id="IPR036412">
    <property type="entry name" value="HAD-like_sf"/>
</dbReference>
<accession>A0A2R8Y535</accession>
<keyword evidence="9 10" id="KW-1267">Proteomics identification</keyword>
<dbReference type="InterPro" id="IPR023298">
    <property type="entry name" value="ATPase_P-typ_TM_dom_sf"/>
</dbReference>